<reference evidence="1" key="2">
    <citation type="journal article" date="2015" name="Fish Shellfish Immunol.">
        <title>Early steps in the European eel (Anguilla anguilla)-Vibrio vulnificus interaction in the gills: Role of the RtxA13 toxin.</title>
        <authorList>
            <person name="Callol A."/>
            <person name="Pajuelo D."/>
            <person name="Ebbesson L."/>
            <person name="Teles M."/>
            <person name="MacKenzie S."/>
            <person name="Amaro C."/>
        </authorList>
    </citation>
    <scope>NUCLEOTIDE SEQUENCE</scope>
</reference>
<reference evidence="1" key="1">
    <citation type="submission" date="2014-11" db="EMBL/GenBank/DDBJ databases">
        <authorList>
            <person name="Amaro Gonzalez C."/>
        </authorList>
    </citation>
    <scope>NUCLEOTIDE SEQUENCE</scope>
</reference>
<evidence type="ECO:0000313" key="1">
    <source>
        <dbReference type="EMBL" id="JAH05518.1"/>
    </source>
</evidence>
<protein>
    <submittedName>
        <fullName evidence="1">Uncharacterized protein</fullName>
    </submittedName>
</protein>
<dbReference type="EMBL" id="GBXM01103059">
    <property type="protein sequence ID" value="JAH05518.1"/>
    <property type="molecule type" value="Transcribed_RNA"/>
</dbReference>
<name>A0A0E9PNU2_ANGAN</name>
<proteinExistence type="predicted"/>
<accession>A0A0E9PNU2</accession>
<dbReference type="AlphaFoldDB" id="A0A0E9PNU2"/>
<organism evidence="1">
    <name type="scientific">Anguilla anguilla</name>
    <name type="common">European freshwater eel</name>
    <name type="synonym">Muraena anguilla</name>
    <dbReference type="NCBI Taxonomy" id="7936"/>
    <lineage>
        <taxon>Eukaryota</taxon>
        <taxon>Metazoa</taxon>
        <taxon>Chordata</taxon>
        <taxon>Craniata</taxon>
        <taxon>Vertebrata</taxon>
        <taxon>Euteleostomi</taxon>
        <taxon>Actinopterygii</taxon>
        <taxon>Neopterygii</taxon>
        <taxon>Teleostei</taxon>
        <taxon>Anguilliformes</taxon>
        <taxon>Anguillidae</taxon>
        <taxon>Anguilla</taxon>
    </lineage>
</organism>
<sequence>MVTRLAGSNPMDLDLINFKYQFK</sequence>